<feature type="transmembrane region" description="Helical" evidence="5">
    <location>
        <begin position="237"/>
        <end position="258"/>
    </location>
</feature>
<gene>
    <name evidence="7" type="ORF">DV733_10470</name>
</gene>
<dbReference type="InterPro" id="IPR053934">
    <property type="entry name" value="HTTM_dom"/>
</dbReference>
<dbReference type="AlphaFoldDB" id="A0A4D6HDH1"/>
<evidence type="ECO:0000256" key="2">
    <source>
        <dbReference type="ARBA" id="ARBA00022692"/>
    </source>
</evidence>
<feature type="domain" description="HTTM-like" evidence="6">
    <location>
        <begin position="36"/>
        <end position="303"/>
    </location>
</feature>
<dbReference type="STRING" id="1457250.GCA_000755225_00802"/>
<dbReference type="PANTHER" id="PTHR39535:SF2">
    <property type="entry name" value="HTTM DOMAIN-CONTAINING PROTEIN"/>
    <property type="match status" value="1"/>
</dbReference>
<feature type="transmembrane region" description="Helical" evidence="5">
    <location>
        <begin position="347"/>
        <end position="367"/>
    </location>
</feature>
<reference evidence="7 8" key="1">
    <citation type="journal article" date="2019" name="Nat. Commun.">
        <title>A new type of DNA phosphorothioation-based antiviral system in archaea.</title>
        <authorList>
            <person name="Xiong L."/>
            <person name="Liu S."/>
            <person name="Chen S."/>
            <person name="Xiao Y."/>
            <person name="Zhu B."/>
            <person name="Gao Y."/>
            <person name="Zhang Y."/>
            <person name="Chen B."/>
            <person name="Luo J."/>
            <person name="Deng Z."/>
            <person name="Chen X."/>
            <person name="Wang L."/>
            <person name="Chen S."/>
        </authorList>
    </citation>
    <scope>NUCLEOTIDE SEQUENCE [LARGE SCALE GENOMIC DNA]</scope>
    <source>
        <strain evidence="7 8">CBA1105</strain>
    </source>
</reference>
<dbReference type="GO" id="GO:0012505">
    <property type="term" value="C:endomembrane system"/>
    <property type="evidence" value="ECO:0007669"/>
    <property type="project" value="UniProtKB-SubCell"/>
</dbReference>
<dbReference type="PANTHER" id="PTHR39535">
    <property type="entry name" value="SPORULATION-DELAYING PROTEIN SDPB"/>
    <property type="match status" value="1"/>
</dbReference>
<keyword evidence="3 5" id="KW-1133">Transmembrane helix</keyword>
<comment type="subcellular location">
    <subcellularLocation>
        <location evidence="1">Endomembrane system</location>
        <topology evidence="1">Multi-pass membrane protein</topology>
    </subcellularLocation>
</comment>
<dbReference type="EMBL" id="CP031310">
    <property type="protein sequence ID" value="QCC51635.1"/>
    <property type="molecule type" value="Genomic_DNA"/>
</dbReference>
<dbReference type="Proteomes" id="UP000296706">
    <property type="component" value="Chromosome"/>
</dbReference>
<feature type="transmembrane region" description="Helical" evidence="5">
    <location>
        <begin position="183"/>
        <end position="202"/>
    </location>
</feature>
<keyword evidence="4 5" id="KW-0472">Membrane</keyword>
<organism evidence="7 8">
    <name type="scientific">Halapricum salinum</name>
    <dbReference type="NCBI Taxonomy" id="1457250"/>
    <lineage>
        <taxon>Archaea</taxon>
        <taxon>Methanobacteriati</taxon>
        <taxon>Methanobacteriota</taxon>
        <taxon>Stenosarchaea group</taxon>
        <taxon>Halobacteria</taxon>
        <taxon>Halobacteriales</taxon>
        <taxon>Haloarculaceae</taxon>
        <taxon>Halapricum</taxon>
    </lineage>
</organism>
<sequence>MALAEDLGGSWFLFATVTETTGQQAHERFGTAVRRRVAIDLRALAAFRIALGLLLLTNLLTRARYLGVFYTDSGAFPRSTLLATHPGANQVFTYLPDPWGPILLFPVAGAFALALVVGYRTRLATAISLVLLVLLHLRNPLVLNSGDLLLRSLLVWALFLPLDRRWSIDARRYDPGTDTTANVATAAVLIQVVLVYVINATYKVDGELWRSGEAVAHVFQADQLTYLLGDLLAEFPMVLMAATYLWMVLLVASPLLLVTTGWRRTLLTSVFVAVHAGMLVSMPIGLFPLISIAGLLLFSPPSAWTTAGRLVGDSALTDRVRRWTNRVEAAVSPSGRLWPQWPGVDRVVGGIATVLPAILLVLVLLSAGSIATDTALPEPVEKSLDTTNLQQRWQMFAPYPTSTTRWMAFPANTTAGTSVDAFYGGPPDLDRPASVDSTYPSNRWRKFFQSVREDDGGPYRTAFAAYLCEQWNREHETDLSRVAIYAGDERTDPFGGGTTDSGGRYLLRHECP</sequence>
<keyword evidence="2 5" id="KW-0812">Transmembrane</keyword>
<evidence type="ECO:0000256" key="4">
    <source>
        <dbReference type="ARBA" id="ARBA00023136"/>
    </source>
</evidence>
<evidence type="ECO:0000256" key="5">
    <source>
        <dbReference type="SAM" id="Phobius"/>
    </source>
</evidence>
<dbReference type="InterPro" id="IPR011020">
    <property type="entry name" value="HTTM-like"/>
</dbReference>
<proteinExistence type="predicted"/>
<feature type="transmembrane region" description="Helical" evidence="5">
    <location>
        <begin position="99"/>
        <end position="116"/>
    </location>
</feature>
<feature type="transmembrane region" description="Helical" evidence="5">
    <location>
        <begin position="43"/>
        <end position="61"/>
    </location>
</feature>
<evidence type="ECO:0000256" key="3">
    <source>
        <dbReference type="ARBA" id="ARBA00022989"/>
    </source>
</evidence>
<dbReference type="KEGG" id="hsn:DV733_10470"/>
<evidence type="ECO:0000259" key="6">
    <source>
        <dbReference type="SMART" id="SM00752"/>
    </source>
</evidence>
<name>A0A4D6HDH1_9EURY</name>
<evidence type="ECO:0000313" key="7">
    <source>
        <dbReference type="EMBL" id="QCC51635.1"/>
    </source>
</evidence>
<keyword evidence="8" id="KW-1185">Reference proteome</keyword>
<protein>
    <submittedName>
        <fullName evidence="7">HTTM domain-containing protein</fullName>
    </submittedName>
</protein>
<accession>A0A4D6HDH1</accession>
<feature type="transmembrane region" description="Helical" evidence="5">
    <location>
        <begin position="270"/>
        <end position="298"/>
    </location>
</feature>
<evidence type="ECO:0000256" key="1">
    <source>
        <dbReference type="ARBA" id="ARBA00004127"/>
    </source>
</evidence>
<dbReference type="SMART" id="SM00752">
    <property type="entry name" value="HTTM"/>
    <property type="match status" value="1"/>
</dbReference>
<dbReference type="Pfam" id="PF05090">
    <property type="entry name" value="HTTM"/>
    <property type="match status" value="1"/>
</dbReference>
<dbReference type="InterPro" id="IPR052964">
    <property type="entry name" value="Sporulation_signal_mat"/>
</dbReference>
<evidence type="ECO:0000313" key="8">
    <source>
        <dbReference type="Proteomes" id="UP000296706"/>
    </source>
</evidence>